<accession>A0A9X4AWC7</accession>
<sequence>MRSLPFFLVTLLLPAIAWAEPPAAPPEPPPTPFWTGPRIAASFVVGAGIGGIVAGAVYAARSDEANAATKQHCLTSDPDKCDAEGYALRDKATVDGRIATTALGVGAAGVFLGLVLAWINPEPHSSPTQPQVSIAPLLSGEQRGIVVLGRF</sequence>
<dbReference type="Proteomes" id="UP001151081">
    <property type="component" value="Unassembled WGS sequence"/>
</dbReference>
<keyword evidence="1" id="KW-0812">Transmembrane</keyword>
<gene>
    <name evidence="3" type="ORF">KEG57_42495</name>
</gene>
<reference evidence="3 4" key="1">
    <citation type="submission" date="2021-04" db="EMBL/GenBank/DDBJ databases">
        <title>Genome analysis of Polyangium sp.</title>
        <authorList>
            <person name="Li Y."/>
            <person name="Wang J."/>
        </authorList>
    </citation>
    <scope>NUCLEOTIDE SEQUENCE [LARGE SCALE GENOMIC DNA]</scope>
    <source>
        <strain evidence="3 4">SDU14</strain>
    </source>
</reference>
<keyword evidence="1" id="KW-0472">Membrane</keyword>
<evidence type="ECO:0000313" key="3">
    <source>
        <dbReference type="EMBL" id="MDC3987214.1"/>
    </source>
</evidence>
<organism evidence="3 4">
    <name type="scientific">Polyangium jinanense</name>
    <dbReference type="NCBI Taxonomy" id="2829994"/>
    <lineage>
        <taxon>Bacteria</taxon>
        <taxon>Pseudomonadati</taxon>
        <taxon>Myxococcota</taxon>
        <taxon>Polyangia</taxon>
        <taxon>Polyangiales</taxon>
        <taxon>Polyangiaceae</taxon>
        <taxon>Polyangium</taxon>
    </lineage>
</organism>
<protein>
    <submittedName>
        <fullName evidence="3">Uncharacterized protein</fullName>
    </submittedName>
</protein>
<feature type="transmembrane region" description="Helical" evidence="1">
    <location>
        <begin position="98"/>
        <end position="119"/>
    </location>
</feature>
<keyword evidence="4" id="KW-1185">Reference proteome</keyword>
<proteinExistence type="predicted"/>
<dbReference type="RefSeq" id="WP_272421961.1">
    <property type="nucleotide sequence ID" value="NZ_JAGTJJ010000049.1"/>
</dbReference>
<comment type="caution">
    <text evidence="3">The sequence shown here is derived from an EMBL/GenBank/DDBJ whole genome shotgun (WGS) entry which is preliminary data.</text>
</comment>
<feature type="transmembrane region" description="Helical" evidence="1">
    <location>
        <begin position="39"/>
        <end position="60"/>
    </location>
</feature>
<evidence type="ECO:0000256" key="2">
    <source>
        <dbReference type="SAM" id="SignalP"/>
    </source>
</evidence>
<name>A0A9X4AWC7_9BACT</name>
<evidence type="ECO:0000313" key="4">
    <source>
        <dbReference type="Proteomes" id="UP001151081"/>
    </source>
</evidence>
<dbReference type="AlphaFoldDB" id="A0A9X4AWC7"/>
<feature type="chain" id="PRO_5040816436" evidence="2">
    <location>
        <begin position="20"/>
        <end position="151"/>
    </location>
</feature>
<keyword evidence="2" id="KW-0732">Signal</keyword>
<dbReference type="EMBL" id="JAGTJJ010000049">
    <property type="protein sequence ID" value="MDC3987214.1"/>
    <property type="molecule type" value="Genomic_DNA"/>
</dbReference>
<evidence type="ECO:0000256" key="1">
    <source>
        <dbReference type="SAM" id="Phobius"/>
    </source>
</evidence>
<keyword evidence="1" id="KW-1133">Transmembrane helix</keyword>
<feature type="signal peptide" evidence="2">
    <location>
        <begin position="1"/>
        <end position="19"/>
    </location>
</feature>